<dbReference type="InterPro" id="IPR000644">
    <property type="entry name" value="CBS_dom"/>
</dbReference>
<dbReference type="PROSITE" id="PS51846">
    <property type="entry name" value="CNNM"/>
    <property type="match status" value="1"/>
</dbReference>
<evidence type="ECO:0000256" key="2">
    <source>
        <dbReference type="ARBA" id="ARBA00006337"/>
    </source>
</evidence>
<evidence type="ECO:0000256" key="3">
    <source>
        <dbReference type="ARBA" id="ARBA00022475"/>
    </source>
</evidence>
<comment type="subcellular location">
    <subcellularLocation>
        <location evidence="1">Cell membrane</location>
        <topology evidence="1">Multi-pass membrane protein</topology>
    </subcellularLocation>
</comment>
<evidence type="ECO:0000256" key="12">
    <source>
        <dbReference type="SAM" id="Phobius"/>
    </source>
</evidence>
<dbReference type="AlphaFoldDB" id="A0A1C6TJX5"/>
<dbReference type="SMART" id="SM01091">
    <property type="entry name" value="CorC_HlyC"/>
    <property type="match status" value="1"/>
</dbReference>
<dbReference type="InterPro" id="IPR005170">
    <property type="entry name" value="Transptr-assoc_dom"/>
</dbReference>
<dbReference type="Pfam" id="PF03471">
    <property type="entry name" value="CorC_HlyC"/>
    <property type="match status" value="1"/>
</dbReference>
<dbReference type="GO" id="GO:0050660">
    <property type="term" value="F:flavin adenine dinucleotide binding"/>
    <property type="evidence" value="ECO:0007669"/>
    <property type="project" value="InterPro"/>
</dbReference>
<evidence type="ECO:0000256" key="6">
    <source>
        <dbReference type="ARBA" id="ARBA00022989"/>
    </source>
</evidence>
<dbReference type="InterPro" id="IPR046342">
    <property type="entry name" value="CBS_dom_sf"/>
</dbReference>
<organism evidence="15 16">
    <name type="scientific">Micromonospora pallida</name>
    <dbReference type="NCBI Taxonomy" id="145854"/>
    <lineage>
        <taxon>Bacteria</taxon>
        <taxon>Bacillati</taxon>
        <taxon>Actinomycetota</taxon>
        <taxon>Actinomycetes</taxon>
        <taxon>Micromonosporales</taxon>
        <taxon>Micromonosporaceae</taxon>
        <taxon>Micromonospora</taxon>
    </lineage>
</organism>
<dbReference type="PROSITE" id="PS51371">
    <property type="entry name" value="CBS"/>
    <property type="match status" value="2"/>
</dbReference>
<evidence type="ECO:0000256" key="10">
    <source>
        <dbReference type="PROSITE-ProRule" id="PRU01193"/>
    </source>
</evidence>
<keyword evidence="5" id="KW-0677">Repeat</keyword>
<dbReference type="SUPFAM" id="SSF54631">
    <property type="entry name" value="CBS-domain pair"/>
    <property type="match status" value="1"/>
</dbReference>
<keyword evidence="8 10" id="KW-0472">Membrane</keyword>
<evidence type="ECO:0000259" key="14">
    <source>
        <dbReference type="PROSITE" id="PS51846"/>
    </source>
</evidence>
<keyword evidence="3" id="KW-1003">Cell membrane</keyword>
<dbReference type="SMART" id="SM00116">
    <property type="entry name" value="CBS"/>
    <property type="match status" value="2"/>
</dbReference>
<evidence type="ECO:0000256" key="5">
    <source>
        <dbReference type="ARBA" id="ARBA00022737"/>
    </source>
</evidence>
<feature type="transmembrane region" description="Helical" evidence="12">
    <location>
        <begin position="77"/>
        <end position="96"/>
    </location>
</feature>
<reference evidence="16" key="1">
    <citation type="submission" date="2016-06" db="EMBL/GenBank/DDBJ databases">
        <authorList>
            <person name="Varghese N."/>
            <person name="Submissions Spin"/>
        </authorList>
    </citation>
    <scope>NUCLEOTIDE SEQUENCE [LARGE SCALE GENOMIC DNA]</scope>
    <source>
        <strain evidence="16">DSM 43817</strain>
    </source>
</reference>
<dbReference type="PANTHER" id="PTHR22777:SF32">
    <property type="entry name" value="UPF0053 INNER MEMBRANE PROTEIN YFJD"/>
    <property type="match status" value="1"/>
</dbReference>
<evidence type="ECO:0000256" key="11">
    <source>
        <dbReference type="SAM" id="MobiDB-lite"/>
    </source>
</evidence>
<evidence type="ECO:0000259" key="13">
    <source>
        <dbReference type="PROSITE" id="PS51371"/>
    </source>
</evidence>
<feature type="domain" description="CBS" evidence="13">
    <location>
        <begin position="218"/>
        <end position="279"/>
    </location>
</feature>
<evidence type="ECO:0000313" key="15">
    <source>
        <dbReference type="EMBL" id="SCL42030.1"/>
    </source>
</evidence>
<protein>
    <submittedName>
        <fullName evidence="15">Hemolysin, contains CBS domains</fullName>
    </submittedName>
</protein>
<dbReference type="InterPro" id="IPR036318">
    <property type="entry name" value="FAD-bd_PCMH-like_sf"/>
</dbReference>
<dbReference type="STRING" id="145854.GA0074692_6619"/>
<evidence type="ECO:0000256" key="9">
    <source>
        <dbReference type="PROSITE-ProRule" id="PRU00703"/>
    </source>
</evidence>
<feature type="region of interest" description="Disordered" evidence="11">
    <location>
        <begin position="429"/>
        <end position="465"/>
    </location>
</feature>
<dbReference type="PANTHER" id="PTHR22777">
    <property type="entry name" value="HEMOLYSIN-RELATED"/>
    <property type="match status" value="1"/>
</dbReference>
<dbReference type="SUPFAM" id="SSF56176">
    <property type="entry name" value="FAD-binding/transporter-associated domain-like"/>
    <property type="match status" value="1"/>
</dbReference>
<dbReference type="Proteomes" id="UP000198959">
    <property type="component" value="Unassembled WGS sequence"/>
</dbReference>
<keyword evidence="16" id="KW-1185">Reference proteome</keyword>
<dbReference type="Gene3D" id="3.30.465.10">
    <property type="match status" value="1"/>
</dbReference>
<dbReference type="OrthoDB" id="110231at2"/>
<sequence length="465" mass="49462">MDTPILAAGTTAGLPDLQLLVFAAGLVVLAGIIAATEAALAAVSPARAAELARDGVRGARTLQAVAADVVRHLNLLLLLRLLAELTATTLVALVAVDTFGAGWRAALVTAGAMTVISFVVVGVGPRTIGRQHAYAVGRAVAPLVRWLGRVLNPLASLLILIGNAVTPGKGFREGPFATQVELRELVDLAEQRGVVEHGERQMIHSVFALGDTIAREVMVPRTEMVWIEERKTLAQALALFLRSGFSRIPVIGENVDDVLGVLYFKDLMRRTEGGGAHVERTPVAELMRPATFVPESKPVDDLLSEMQAARNHLVIVVDEYGGTGGLVTIEDILEEIVGEITDEYDIERPPVEHLPEEGAVRVTARLPVENLGELFDVELPADEVETVGGLLAQALGRVPIPGAEAAVAGLHLVAEGTTGRRNRIDTVLVRRVGPTDEQESPGRGDQAEPRGGNPNSFEERQPADA</sequence>
<accession>A0A1C6TJX5</accession>
<comment type="similarity">
    <text evidence="2">Belongs to the UPF0053 family.</text>
</comment>
<keyword evidence="7 9" id="KW-0129">CBS domain</keyword>
<feature type="domain" description="CBS" evidence="13">
    <location>
        <begin position="286"/>
        <end position="343"/>
    </location>
</feature>
<evidence type="ECO:0000256" key="4">
    <source>
        <dbReference type="ARBA" id="ARBA00022692"/>
    </source>
</evidence>
<dbReference type="CDD" id="cd04590">
    <property type="entry name" value="CBS_pair_CorC_HlyC_assoc"/>
    <property type="match status" value="1"/>
</dbReference>
<feature type="domain" description="CNNM transmembrane" evidence="14">
    <location>
        <begin position="12"/>
        <end position="199"/>
    </location>
</feature>
<feature type="transmembrane region" description="Helical" evidence="12">
    <location>
        <begin position="102"/>
        <end position="123"/>
    </location>
</feature>
<dbReference type="EMBL" id="FMHW01000002">
    <property type="protein sequence ID" value="SCL42030.1"/>
    <property type="molecule type" value="Genomic_DNA"/>
</dbReference>
<dbReference type="InterPro" id="IPR044751">
    <property type="entry name" value="Ion_transp-like_CBS"/>
</dbReference>
<name>A0A1C6TJX5_9ACTN</name>
<dbReference type="InterPro" id="IPR002550">
    <property type="entry name" value="CNNM"/>
</dbReference>
<gene>
    <name evidence="15" type="ORF">GA0074692_6619</name>
</gene>
<evidence type="ECO:0000256" key="8">
    <source>
        <dbReference type="ARBA" id="ARBA00023136"/>
    </source>
</evidence>
<keyword evidence="6 10" id="KW-1133">Transmembrane helix</keyword>
<evidence type="ECO:0000256" key="7">
    <source>
        <dbReference type="ARBA" id="ARBA00023122"/>
    </source>
</evidence>
<dbReference type="InterPro" id="IPR016169">
    <property type="entry name" value="FAD-bd_PCMH_sub2"/>
</dbReference>
<evidence type="ECO:0000256" key="1">
    <source>
        <dbReference type="ARBA" id="ARBA00004651"/>
    </source>
</evidence>
<dbReference type="Pfam" id="PF00571">
    <property type="entry name" value="CBS"/>
    <property type="match status" value="2"/>
</dbReference>
<dbReference type="Gene3D" id="3.10.580.10">
    <property type="entry name" value="CBS-domain"/>
    <property type="match status" value="1"/>
</dbReference>
<dbReference type="Pfam" id="PF01595">
    <property type="entry name" value="CNNM"/>
    <property type="match status" value="1"/>
</dbReference>
<evidence type="ECO:0000313" key="16">
    <source>
        <dbReference type="Proteomes" id="UP000198959"/>
    </source>
</evidence>
<keyword evidence="4 10" id="KW-0812">Transmembrane</keyword>
<dbReference type="GO" id="GO:0005886">
    <property type="term" value="C:plasma membrane"/>
    <property type="evidence" value="ECO:0007669"/>
    <property type="project" value="UniProtKB-SubCell"/>
</dbReference>
<feature type="transmembrane region" description="Helical" evidence="12">
    <location>
        <begin position="20"/>
        <end position="43"/>
    </location>
</feature>
<proteinExistence type="inferred from homology"/>
<dbReference type="FunFam" id="3.10.580.10:FF:000002">
    <property type="entry name" value="Magnesium/cobalt efflux protein CorC"/>
    <property type="match status" value="1"/>
</dbReference>